<dbReference type="PROSITE" id="PS51421">
    <property type="entry name" value="RAS"/>
    <property type="match status" value="1"/>
</dbReference>
<name>A0A8C3K6U3_9CHAR</name>
<dbReference type="FunFam" id="3.40.50.300:FF:001348">
    <property type="entry name" value="Ras and EF-hand domain-containing protein"/>
    <property type="match status" value="1"/>
</dbReference>
<evidence type="ECO:0000256" key="1">
    <source>
        <dbReference type="ARBA" id="ARBA00004556"/>
    </source>
</evidence>
<feature type="region of interest" description="Disordered" evidence="13">
    <location>
        <begin position="351"/>
        <end position="387"/>
    </location>
</feature>
<dbReference type="SUPFAM" id="SSF47473">
    <property type="entry name" value="EF-hand"/>
    <property type="match status" value="1"/>
</dbReference>
<evidence type="ECO:0000313" key="16">
    <source>
        <dbReference type="Proteomes" id="UP000694419"/>
    </source>
</evidence>
<comment type="subcellular location">
    <subcellularLocation>
        <location evidence="1">Cytoplasm</location>
        <location evidence="1">Perinuclear region</location>
    </subcellularLocation>
</comment>
<keyword evidence="4" id="KW-0597">Phosphoprotein</keyword>
<dbReference type="GO" id="GO:0048471">
    <property type="term" value="C:perinuclear region of cytoplasm"/>
    <property type="evidence" value="ECO:0007669"/>
    <property type="project" value="UniProtKB-SubCell"/>
</dbReference>
<dbReference type="Gene3D" id="3.40.50.300">
    <property type="entry name" value="P-loop containing nucleotide triphosphate hydrolases"/>
    <property type="match status" value="1"/>
</dbReference>
<dbReference type="AlphaFoldDB" id="A0A8C3K6U3"/>
<sequence length="720" mass="81611">MAAGDELSRLRALFVACDASGSGRIEREDFAALCAELRVRPAEAEAIFQRLDSDRDGAITFPEFARGFRGATRRPPGGGETERDEKEEEEEAAAAAAAWTPAGIEQPWRDFEVRLGDEARYIPRQEQVSVLYQNIHIAEPRLIQPYEHVIKNFIREIKLQSTEMETLAIAVKRAQDKAAVQLSELEEEMEQRIQAAEHKVKKEEKRKAEEALNELKRQYDTEVGDLQVTIKKLKKLEEQSKNVNHREDVIELKKRMHDMLLENQKLKKDLLEAQTNIAFLQSELDSLKSEYADQTLNTERDLEMIREYTEDRDNLERQIEILQSANRKLHDSNDGLRSALENSLTKYNRSLRLANTSPGSTISRSSPKFNGGQSPLNPRYDRSSHSSCVDEDYDSLALCDPMQRINCEVDSLPESCFDSGLSTLRDSNEYDSEVEYRHQRIFQRSQCMQESFGGDASDTDVPEIRDEEAYSPDNSSTVLDWKPSRPVSRSSSVASTRKYISALTPQLKQRGSSYFHSEKAYKIVLAGDAAVGKSSFLMRLCKNEFRGNTSATLGVDFQMKRLIVDGEPTVLQLWDTAGQERFRSIAKSYFRRADGVLLLYDVTCEKSFLNVREWVDMIEDATHENIPIMMVGNKADLRQAVTEQGQKCVPINYGEKLAMTYNALFCETSAKDGSNIVEAVLHLAREVRKRSDNQDDTRSVTSLAGTPVKKSALTKNCCNV</sequence>
<dbReference type="Pfam" id="PF00071">
    <property type="entry name" value="Ras"/>
    <property type="match status" value="1"/>
</dbReference>
<dbReference type="SMART" id="SM00175">
    <property type="entry name" value="RAB"/>
    <property type="match status" value="1"/>
</dbReference>
<accession>A0A8C3K6U3</accession>
<evidence type="ECO:0000256" key="5">
    <source>
        <dbReference type="ARBA" id="ARBA00022723"/>
    </source>
</evidence>
<dbReference type="SUPFAM" id="SSF52540">
    <property type="entry name" value="P-loop containing nucleoside triphosphate hydrolases"/>
    <property type="match status" value="1"/>
</dbReference>
<keyword evidence="6" id="KW-0547">Nucleotide-binding</keyword>
<dbReference type="SMART" id="SM00054">
    <property type="entry name" value="EFh"/>
    <property type="match status" value="2"/>
</dbReference>
<organism evidence="15 16">
    <name type="scientific">Calidris pygmaea</name>
    <name type="common">Spoon-billed sandpiper</name>
    <dbReference type="NCBI Taxonomy" id="425635"/>
    <lineage>
        <taxon>Eukaryota</taxon>
        <taxon>Metazoa</taxon>
        <taxon>Chordata</taxon>
        <taxon>Craniata</taxon>
        <taxon>Vertebrata</taxon>
        <taxon>Euteleostomi</taxon>
        <taxon>Archelosauria</taxon>
        <taxon>Archosauria</taxon>
        <taxon>Dinosauria</taxon>
        <taxon>Saurischia</taxon>
        <taxon>Theropoda</taxon>
        <taxon>Coelurosauria</taxon>
        <taxon>Aves</taxon>
        <taxon>Neognathae</taxon>
        <taxon>Neoaves</taxon>
        <taxon>Charadriiformes</taxon>
        <taxon>Scolopacidae</taxon>
        <taxon>Calidris</taxon>
    </lineage>
</organism>
<dbReference type="PROSITE" id="PS50222">
    <property type="entry name" value="EF_HAND_2"/>
    <property type="match status" value="1"/>
</dbReference>
<dbReference type="GO" id="GO:0005525">
    <property type="term" value="F:GTP binding"/>
    <property type="evidence" value="ECO:0007669"/>
    <property type="project" value="UniProtKB-KW"/>
</dbReference>
<feature type="region of interest" description="Disordered" evidence="13">
    <location>
        <begin position="68"/>
        <end position="87"/>
    </location>
</feature>
<dbReference type="InterPro" id="IPR018247">
    <property type="entry name" value="EF_Hand_1_Ca_BS"/>
</dbReference>
<dbReference type="CDD" id="cd00051">
    <property type="entry name" value="EFh"/>
    <property type="match status" value="1"/>
</dbReference>
<dbReference type="PANTHER" id="PTHR47977">
    <property type="entry name" value="RAS-RELATED PROTEIN RAB"/>
    <property type="match status" value="1"/>
</dbReference>
<keyword evidence="7" id="KW-0106">Calcium</keyword>
<dbReference type="InterPro" id="IPR005225">
    <property type="entry name" value="Small_GTP-bd"/>
</dbReference>
<evidence type="ECO:0000256" key="9">
    <source>
        <dbReference type="ARBA" id="ARBA00023134"/>
    </source>
</evidence>
<evidence type="ECO:0000256" key="7">
    <source>
        <dbReference type="ARBA" id="ARBA00022837"/>
    </source>
</evidence>
<feature type="coiled-coil region" evidence="12">
    <location>
        <begin position="171"/>
        <end position="332"/>
    </location>
</feature>
<dbReference type="InterPro" id="IPR011992">
    <property type="entry name" value="EF-hand-dom_pair"/>
</dbReference>
<dbReference type="PRINTS" id="PR00449">
    <property type="entry name" value="RASTRNSFRMNG"/>
</dbReference>
<dbReference type="Gene3D" id="1.10.238.10">
    <property type="entry name" value="EF-hand"/>
    <property type="match status" value="1"/>
</dbReference>
<feature type="domain" description="EF-hand" evidence="14">
    <location>
        <begin position="39"/>
        <end position="74"/>
    </location>
</feature>
<dbReference type="InterPro" id="IPR002048">
    <property type="entry name" value="EF_hand_dom"/>
</dbReference>
<comment type="similarity">
    <text evidence="2">Belongs to the small GTPase superfamily. Rab family.</text>
</comment>
<dbReference type="PROSITE" id="PS00018">
    <property type="entry name" value="EF_HAND_1"/>
    <property type="match status" value="1"/>
</dbReference>
<evidence type="ECO:0000256" key="11">
    <source>
        <dbReference type="ARBA" id="ARBA00065295"/>
    </source>
</evidence>
<dbReference type="InterPro" id="IPR001806">
    <property type="entry name" value="Small_GTPase"/>
</dbReference>
<dbReference type="PROSITE" id="PS51419">
    <property type="entry name" value="RAB"/>
    <property type="match status" value="1"/>
</dbReference>
<dbReference type="Gene3D" id="1.10.287.1490">
    <property type="match status" value="1"/>
</dbReference>
<evidence type="ECO:0000313" key="15">
    <source>
        <dbReference type="Ensembl" id="ENSCPGP00000018854.1"/>
    </source>
</evidence>
<comment type="subunit">
    <text evidence="11">Homodimer. Interacts with the dynein-dynactin complex.</text>
</comment>
<keyword evidence="8 12" id="KW-0175">Coiled coil</keyword>
<protein>
    <submittedName>
        <fullName evidence="15">RAS and EF-hand domain containing</fullName>
    </submittedName>
</protein>
<proteinExistence type="inferred from homology"/>
<dbReference type="GO" id="GO:0003924">
    <property type="term" value="F:GTPase activity"/>
    <property type="evidence" value="ECO:0007669"/>
    <property type="project" value="InterPro"/>
</dbReference>
<dbReference type="FunFam" id="1.10.287.1490:FF:000019">
    <property type="entry name" value="RAS and EF-hand domain containing"/>
    <property type="match status" value="1"/>
</dbReference>
<dbReference type="Proteomes" id="UP000694419">
    <property type="component" value="Unplaced"/>
</dbReference>
<dbReference type="SMART" id="SM00174">
    <property type="entry name" value="RHO"/>
    <property type="match status" value="1"/>
</dbReference>
<evidence type="ECO:0000256" key="2">
    <source>
        <dbReference type="ARBA" id="ARBA00006270"/>
    </source>
</evidence>
<dbReference type="Pfam" id="PF13499">
    <property type="entry name" value="EF-hand_7"/>
    <property type="match status" value="1"/>
</dbReference>
<dbReference type="PROSITE" id="PS51420">
    <property type="entry name" value="RHO"/>
    <property type="match status" value="1"/>
</dbReference>
<evidence type="ECO:0000256" key="8">
    <source>
        <dbReference type="ARBA" id="ARBA00023054"/>
    </source>
</evidence>
<evidence type="ECO:0000256" key="3">
    <source>
        <dbReference type="ARBA" id="ARBA00022490"/>
    </source>
</evidence>
<keyword evidence="3" id="KW-0963">Cytoplasm</keyword>
<keyword evidence="16" id="KW-1185">Reference proteome</keyword>
<keyword evidence="9" id="KW-0342">GTP-binding</keyword>
<evidence type="ECO:0000256" key="4">
    <source>
        <dbReference type="ARBA" id="ARBA00022553"/>
    </source>
</evidence>
<comment type="function">
    <text evidence="10">Binds predominantly GDP, and also GTP. Acts as a dynein adapter protein that activates dynein-mediated transport and dynein-dynactin motility on microtubules.</text>
</comment>
<reference evidence="15" key="2">
    <citation type="submission" date="2025-09" db="UniProtKB">
        <authorList>
            <consortium name="Ensembl"/>
        </authorList>
    </citation>
    <scope>IDENTIFICATION</scope>
</reference>
<dbReference type="NCBIfam" id="TIGR00231">
    <property type="entry name" value="small_GTP"/>
    <property type="match status" value="1"/>
</dbReference>
<evidence type="ECO:0000259" key="14">
    <source>
        <dbReference type="PROSITE" id="PS50222"/>
    </source>
</evidence>
<dbReference type="SMART" id="SM00176">
    <property type="entry name" value="RAN"/>
    <property type="match status" value="1"/>
</dbReference>
<keyword evidence="5" id="KW-0479">Metal-binding</keyword>
<dbReference type="InterPro" id="IPR027417">
    <property type="entry name" value="P-loop_NTPase"/>
</dbReference>
<dbReference type="InterPro" id="IPR050227">
    <property type="entry name" value="Rab"/>
</dbReference>
<reference evidence="15" key="1">
    <citation type="submission" date="2025-08" db="UniProtKB">
        <authorList>
            <consortium name="Ensembl"/>
        </authorList>
    </citation>
    <scope>IDENTIFICATION</scope>
</reference>
<dbReference type="GO" id="GO:0005509">
    <property type="term" value="F:calcium ion binding"/>
    <property type="evidence" value="ECO:0007669"/>
    <property type="project" value="InterPro"/>
</dbReference>
<dbReference type="CDD" id="cd00154">
    <property type="entry name" value="Rab"/>
    <property type="match status" value="1"/>
</dbReference>
<evidence type="ECO:0000256" key="10">
    <source>
        <dbReference type="ARBA" id="ARBA00058499"/>
    </source>
</evidence>
<dbReference type="SMART" id="SM00173">
    <property type="entry name" value="RAS"/>
    <property type="match status" value="1"/>
</dbReference>
<dbReference type="Ensembl" id="ENSCPGT00000020619.1">
    <property type="protein sequence ID" value="ENSCPGP00000018854.1"/>
    <property type="gene ID" value="ENSCPGG00000013069.1"/>
</dbReference>
<feature type="compositionally biased region" description="Polar residues" evidence="13">
    <location>
        <begin position="351"/>
        <end position="376"/>
    </location>
</feature>
<evidence type="ECO:0000256" key="12">
    <source>
        <dbReference type="SAM" id="Coils"/>
    </source>
</evidence>
<evidence type="ECO:0000256" key="13">
    <source>
        <dbReference type="SAM" id="MobiDB-lite"/>
    </source>
</evidence>
<evidence type="ECO:0000256" key="6">
    <source>
        <dbReference type="ARBA" id="ARBA00022741"/>
    </source>
</evidence>